<dbReference type="EMBL" id="PFFQ01000013">
    <property type="protein sequence ID" value="PIW18299.1"/>
    <property type="molecule type" value="Genomic_DNA"/>
</dbReference>
<dbReference type="Proteomes" id="UP000231019">
    <property type="component" value="Unassembled WGS sequence"/>
</dbReference>
<keyword evidence="2" id="KW-0732">Signal</keyword>
<protein>
    <recommendedName>
        <fullName evidence="5">Outer membrane protein beta-barrel domain-containing protein</fullName>
    </recommendedName>
</protein>
<organism evidence="3 4">
    <name type="scientific">bacterium (Candidatus Blackallbacteria) CG17_big_fil_post_rev_8_21_14_2_50_48_46</name>
    <dbReference type="NCBI Taxonomy" id="2014261"/>
    <lineage>
        <taxon>Bacteria</taxon>
        <taxon>Candidatus Blackallbacteria</taxon>
    </lineage>
</organism>
<accession>A0A2M7G888</accession>
<sequence>MPKISLSICVALLIMSPSFQSQACEDAPCPNASPSMQTETENCEGSDCPSAEDPPPAPETPPSHTDLLLSEDFDFPLDMSIYMLGGWQRPDLNAINQKLNDQGFQAFAQDQFSVGGGLQLSFANLLTEFQGWVNISLPALNSDYITWQYAGAGLFNLGYIFHPTRDLRIYPVLGVGMGTLDLHFTQRNQIQDFDSFLKNPGRQGQISAIALVLNAGLGLDYRLRVFDDWGFRVGLRGGWLWTPVPGNFWQATDLFRNDQSNNTIAVPGGPNVGLTGPYLHMTLGF</sequence>
<feature type="signal peptide" evidence="2">
    <location>
        <begin position="1"/>
        <end position="23"/>
    </location>
</feature>
<evidence type="ECO:0000256" key="2">
    <source>
        <dbReference type="SAM" id="SignalP"/>
    </source>
</evidence>
<feature type="region of interest" description="Disordered" evidence="1">
    <location>
        <begin position="25"/>
        <end position="64"/>
    </location>
</feature>
<comment type="caution">
    <text evidence="3">The sequence shown here is derived from an EMBL/GenBank/DDBJ whole genome shotgun (WGS) entry which is preliminary data.</text>
</comment>
<dbReference type="AlphaFoldDB" id="A0A2M7G888"/>
<evidence type="ECO:0000256" key="1">
    <source>
        <dbReference type="SAM" id="MobiDB-lite"/>
    </source>
</evidence>
<proteinExistence type="predicted"/>
<evidence type="ECO:0008006" key="5">
    <source>
        <dbReference type="Google" id="ProtNLM"/>
    </source>
</evidence>
<evidence type="ECO:0000313" key="3">
    <source>
        <dbReference type="EMBL" id="PIW18299.1"/>
    </source>
</evidence>
<name>A0A2M7G888_9BACT</name>
<feature type="chain" id="PRO_5014656640" description="Outer membrane protein beta-barrel domain-containing protein" evidence="2">
    <location>
        <begin position="24"/>
        <end position="285"/>
    </location>
</feature>
<evidence type="ECO:0000313" key="4">
    <source>
        <dbReference type="Proteomes" id="UP000231019"/>
    </source>
</evidence>
<reference evidence="3 4" key="1">
    <citation type="submission" date="2017-09" db="EMBL/GenBank/DDBJ databases">
        <title>Depth-based differentiation of microbial function through sediment-hosted aquifers and enrichment of novel symbionts in the deep terrestrial subsurface.</title>
        <authorList>
            <person name="Probst A.J."/>
            <person name="Ladd B."/>
            <person name="Jarett J.K."/>
            <person name="Geller-Mcgrath D.E."/>
            <person name="Sieber C.M."/>
            <person name="Emerson J.B."/>
            <person name="Anantharaman K."/>
            <person name="Thomas B.C."/>
            <person name="Malmstrom R."/>
            <person name="Stieglmeier M."/>
            <person name="Klingl A."/>
            <person name="Woyke T."/>
            <person name="Ryan C.M."/>
            <person name="Banfield J.F."/>
        </authorList>
    </citation>
    <scope>NUCLEOTIDE SEQUENCE [LARGE SCALE GENOMIC DNA]</scope>
    <source>
        <strain evidence="3">CG17_big_fil_post_rev_8_21_14_2_50_48_46</strain>
    </source>
</reference>
<feature type="compositionally biased region" description="Pro residues" evidence="1">
    <location>
        <begin position="52"/>
        <end position="61"/>
    </location>
</feature>
<gene>
    <name evidence="3" type="ORF">COW36_05900</name>
</gene>